<dbReference type="EMBL" id="PDEM01000016">
    <property type="protein sequence ID" value="PHZ85363.1"/>
    <property type="molecule type" value="Genomic_DNA"/>
</dbReference>
<proteinExistence type="inferred from homology"/>
<keyword evidence="1 5" id="KW-0489">Methyltransferase</keyword>
<reference evidence="7 8" key="1">
    <citation type="submission" date="2017-10" db="EMBL/GenBank/DDBJ databases">
        <title>Frigbacter circumglobatus gen. nov. sp. nov., isolated from sediment cultured in situ.</title>
        <authorList>
            <person name="Zhao Z."/>
        </authorList>
    </citation>
    <scope>NUCLEOTIDE SEQUENCE [LARGE SCALE GENOMIC DNA]</scope>
    <source>
        <strain evidence="7 8">ZYL</strain>
    </source>
</reference>
<evidence type="ECO:0000256" key="2">
    <source>
        <dbReference type="ARBA" id="ARBA00022679"/>
    </source>
</evidence>
<feature type="binding site" evidence="5">
    <location>
        <position position="258"/>
    </location>
    <ligand>
        <name>S-adenosyl-L-methionine</name>
        <dbReference type="ChEBI" id="CHEBI:59789"/>
    </ligand>
</feature>
<gene>
    <name evidence="7" type="ORF">CRD36_08180</name>
</gene>
<dbReference type="Gene3D" id="3.40.50.150">
    <property type="entry name" value="Vaccinia Virus protein VP39"/>
    <property type="match status" value="1"/>
</dbReference>
<dbReference type="InterPro" id="IPR049560">
    <property type="entry name" value="MeTrfase_RsmB-F_NOP2_cat"/>
</dbReference>
<dbReference type="GO" id="GO:0003723">
    <property type="term" value="F:RNA binding"/>
    <property type="evidence" value="ECO:0007669"/>
    <property type="project" value="UniProtKB-UniRule"/>
</dbReference>
<dbReference type="Pfam" id="PF01189">
    <property type="entry name" value="Methyltr_RsmB-F"/>
    <property type="match status" value="1"/>
</dbReference>
<accession>A0A2G4YSU0</accession>
<dbReference type="GO" id="GO:0001510">
    <property type="term" value="P:RNA methylation"/>
    <property type="evidence" value="ECO:0007669"/>
    <property type="project" value="InterPro"/>
</dbReference>
<dbReference type="RefSeq" id="WP_099472253.1">
    <property type="nucleotide sequence ID" value="NZ_CP041025.1"/>
</dbReference>
<organism evidence="7 8">
    <name type="scientific">Paremcibacter congregatus</name>
    <dbReference type="NCBI Taxonomy" id="2043170"/>
    <lineage>
        <taxon>Bacteria</taxon>
        <taxon>Pseudomonadati</taxon>
        <taxon>Pseudomonadota</taxon>
        <taxon>Alphaproteobacteria</taxon>
        <taxon>Emcibacterales</taxon>
        <taxon>Emcibacteraceae</taxon>
        <taxon>Paremcibacter</taxon>
    </lineage>
</organism>
<evidence type="ECO:0000256" key="5">
    <source>
        <dbReference type="PROSITE-ProRule" id="PRU01023"/>
    </source>
</evidence>
<dbReference type="InterPro" id="IPR029063">
    <property type="entry name" value="SAM-dependent_MTases_sf"/>
</dbReference>
<dbReference type="PROSITE" id="PS51686">
    <property type="entry name" value="SAM_MT_RSMB_NOP"/>
    <property type="match status" value="1"/>
</dbReference>
<dbReference type="AlphaFoldDB" id="A0A2G4YSU0"/>
<dbReference type="GO" id="GO:0008173">
    <property type="term" value="F:RNA methyltransferase activity"/>
    <property type="evidence" value="ECO:0007669"/>
    <property type="project" value="InterPro"/>
</dbReference>
<feature type="domain" description="SAM-dependent MTase RsmB/NOP-type" evidence="6">
    <location>
        <begin position="144"/>
        <end position="429"/>
    </location>
</feature>
<dbReference type="PANTHER" id="PTHR22807:SF53">
    <property type="entry name" value="RIBOSOMAL RNA SMALL SUBUNIT METHYLTRANSFERASE B-RELATED"/>
    <property type="match status" value="1"/>
</dbReference>
<dbReference type="InterPro" id="IPR023267">
    <property type="entry name" value="RCMT"/>
</dbReference>
<evidence type="ECO:0000259" key="6">
    <source>
        <dbReference type="PROSITE" id="PS51686"/>
    </source>
</evidence>
<evidence type="ECO:0000256" key="4">
    <source>
        <dbReference type="ARBA" id="ARBA00022884"/>
    </source>
</evidence>
<protein>
    <recommendedName>
        <fullName evidence="6">SAM-dependent MTase RsmB/NOP-type domain-containing protein</fullName>
    </recommendedName>
</protein>
<dbReference type="SUPFAM" id="SSF53335">
    <property type="entry name" value="S-adenosyl-L-methionine-dependent methyltransferases"/>
    <property type="match status" value="1"/>
</dbReference>
<keyword evidence="8" id="KW-1185">Reference proteome</keyword>
<name>A0A2G4YSU0_9PROT</name>
<feature type="binding site" evidence="5">
    <location>
        <position position="285"/>
    </location>
    <ligand>
        <name>S-adenosyl-L-methionine</name>
        <dbReference type="ChEBI" id="CHEBI:59789"/>
    </ligand>
</feature>
<dbReference type="PANTHER" id="PTHR22807">
    <property type="entry name" value="NOP2 YEAST -RELATED NOL1/NOP2/FMU SUN DOMAIN-CONTAINING"/>
    <property type="match status" value="1"/>
</dbReference>
<dbReference type="InterPro" id="IPR001678">
    <property type="entry name" value="MeTrfase_RsmB-F_NOP2_dom"/>
</dbReference>
<dbReference type="Proteomes" id="UP000229730">
    <property type="component" value="Unassembled WGS sequence"/>
</dbReference>
<keyword evidence="3 5" id="KW-0949">S-adenosyl-L-methionine</keyword>
<dbReference type="Pfam" id="PF22458">
    <property type="entry name" value="RsmF-B_ferredox"/>
    <property type="match status" value="1"/>
</dbReference>
<feature type="binding site" evidence="5">
    <location>
        <position position="308"/>
    </location>
    <ligand>
        <name>S-adenosyl-L-methionine</name>
        <dbReference type="ChEBI" id="CHEBI:59789"/>
    </ligand>
</feature>
<comment type="similarity">
    <text evidence="5">Belongs to the class I-like SAM-binding methyltransferase superfamily. RsmB/NOP family.</text>
</comment>
<keyword evidence="4 5" id="KW-0694">RNA-binding</keyword>
<evidence type="ECO:0000256" key="1">
    <source>
        <dbReference type="ARBA" id="ARBA00022603"/>
    </source>
</evidence>
<feature type="active site" description="Nucleophile" evidence="5">
    <location>
        <position position="361"/>
    </location>
</feature>
<dbReference type="InParanoid" id="A0A2G4YSU0"/>
<sequence length="430" mass="48252">MIEPARIQAALDILEQVADSLSADGASADVLIRKYFRTRRYAGSRDRRAVTALVYQVIRNWGYLCEQAAGDMRRMLLLNLSETQDSESLEALFNGADHAPDVLSDEERAFVLEAHEKLPHHDLNYPLWLEDRLKMRFGDNFSDELARLNGRAPFELRVNAGKGEGDKVEAFLKSEGLAFEKGKWADTALILDENPRIDAWEIYQDGLIEVQDEAAQLAVRLADIKPGQQVMDLCAGAGGKTLAAAALMDNKGQIYAFDNNKYRLKDLKPRAKRADARILQAHLIDTAGGKRKSILAEHEARMDRVMLDVPCSGSGVWRRNPESKWRLTEEKLTQYCRIQKNLLTEGWGFVKPGGRMIYMTCSLFVDENEHQIETFLAEQKDAKLVSYRSIDQGEGAPELKSLSTLPECLALSPYSHGTDGFFVAILEKSA</sequence>
<evidence type="ECO:0000256" key="3">
    <source>
        <dbReference type="ARBA" id="ARBA00022691"/>
    </source>
</evidence>
<dbReference type="PRINTS" id="PR02008">
    <property type="entry name" value="RCMTFAMILY"/>
</dbReference>
<comment type="caution">
    <text evidence="7">The sequence shown here is derived from an EMBL/GenBank/DDBJ whole genome shotgun (WGS) entry which is preliminary data.</text>
</comment>
<evidence type="ECO:0000313" key="7">
    <source>
        <dbReference type="EMBL" id="PHZ85363.1"/>
    </source>
</evidence>
<keyword evidence="2 5" id="KW-0808">Transferase</keyword>
<dbReference type="Gene3D" id="3.30.70.1170">
    <property type="entry name" value="Sun protein, domain 3"/>
    <property type="match status" value="1"/>
</dbReference>
<dbReference type="OrthoDB" id="9810297at2"/>
<evidence type="ECO:0000313" key="8">
    <source>
        <dbReference type="Proteomes" id="UP000229730"/>
    </source>
</evidence>
<comment type="caution">
    <text evidence="5">Lacks conserved residue(s) required for the propagation of feature annotation.</text>
</comment>
<dbReference type="InterPro" id="IPR054728">
    <property type="entry name" value="RsmB-like_ferredoxin"/>
</dbReference>